<reference evidence="1" key="1">
    <citation type="journal article" date="2020" name="Stud. Mycol.">
        <title>101 Dothideomycetes genomes: a test case for predicting lifestyles and emergence of pathogens.</title>
        <authorList>
            <person name="Haridas S."/>
            <person name="Albert R."/>
            <person name="Binder M."/>
            <person name="Bloem J."/>
            <person name="Labutti K."/>
            <person name="Salamov A."/>
            <person name="Andreopoulos B."/>
            <person name="Baker S."/>
            <person name="Barry K."/>
            <person name="Bills G."/>
            <person name="Bluhm B."/>
            <person name="Cannon C."/>
            <person name="Castanera R."/>
            <person name="Culley D."/>
            <person name="Daum C."/>
            <person name="Ezra D."/>
            <person name="Gonzalez J."/>
            <person name="Henrissat B."/>
            <person name="Kuo A."/>
            <person name="Liang C."/>
            <person name="Lipzen A."/>
            <person name="Lutzoni F."/>
            <person name="Magnuson J."/>
            <person name="Mondo S."/>
            <person name="Nolan M."/>
            <person name="Ohm R."/>
            <person name="Pangilinan J."/>
            <person name="Park H.-J."/>
            <person name="Ramirez L."/>
            <person name="Alfaro M."/>
            <person name="Sun H."/>
            <person name="Tritt A."/>
            <person name="Yoshinaga Y."/>
            <person name="Zwiers L.-H."/>
            <person name="Turgeon B."/>
            <person name="Goodwin S."/>
            <person name="Spatafora J."/>
            <person name="Crous P."/>
            <person name="Grigoriev I."/>
        </authorList>
    </citation>
    <scope>NUCLEOTIDE SEQUENCE</scope>
    <source>
        <strain evidence="1">CBS 116435</strain>
    </source>
</reference>
<proteinExistence type="predicted"/>
<keyword evidence="2" id="KW-1185">Reference proteome</keyword>
<evidence type="ECO:0000313" key="2">
    <source>
        <dbReference type="Proteomes" id="UP000799441"/>
    </source>
</evidence>
<dbReference type="Proteomes" id="UP000799441">
    <property type="component" value="Unassembled WGS sequence"/>
</dbReference>
<dbReference type="AlphaFoldDB" id="A0A9P4ULA9"/>
<name>A0A9P4ULA9_9PEZI</name>
<protein>
    <submittedName>
        <fullName evidence="1">Uncharacterized protein</fullName>
    </submittedName>
</protein>
<gene>
    <name evidence="1" type="ORF">K431DRAFT_288808</name>
</gene>
<evidence type="ECO:0000313" key="1">
    <source>
        <dbReference type="EMBL" id="KAF2717136.1"/>
    </source>
</evidence>
<comment type="caution">
    <text evidence="1">The sequence shown here is derived from an EMBL/GenBank/DDBJ whole genome shotgun (WGS) entry which is preliminary data.</text>
</comment>
<dbReference type="EMBL" id="MU003851">
    <property type="protein sequence ID" value="KAF2717136.1"/>
    <property type="molecule type" value="Genomic_DNA"/>
</dbReference>
<accession>A0A9P4ULA9</accession>
<sequence length="124" mass="13519">MDALCSHCSELNLESALCSPADGGTAHQPSLASLRQSAQEGCPLCSGILTSFEDHTPRPEEIDESAPIFYNVWNWTEDDRVHSQGSGVIIFYSRPGGPGRSWSRNLGIYVDEGSILPRRLALKS</sequence>
<organism evidence="1 2">
    <name type="scientific">Polychaeton citri CBS 116435</name>
    <dbReference type="NCBI Taxonomy" id="1314669"/>
    <lineage>
        <taxon>Eukaryota</taxon>
        <taxon>Fungi</taxon>
        <taxon>Dikarya</taxon>
        <taxon>Ascomycota</taxon>
        <taxon>Pezizomycotina</taxon>
        <taxon>Dothideomycetes</taxon>
        <taxon>Dothideomycetidae</taxon>
        <taxon>Capnodiales</taxon>
        <taxon>Capnodiaceae</taxon>
        <taxon>Polychaeton</taxon>
    </lineage>
</organism>